<dbReference type="RefSeq" id="WP_204869283.1">
    <property type="nucleotide sequence ID" value="NZ_JAFBBK010000001.1"/>
</dbReference>
<gene>
    <name evidence="2" type="ORF">JOE42_003223</name>
</gene>
<accession>A0ABS2KX20</accession>
<reference evidence="2 3" key="1">
    <citation type="submission" date="2021-01" db="EMBL/GenBank/DDBJ databases">
        <title>Genomics of switchgrass bacterial isolates.</title>
        <authorList>
            <person name="Shade A."/>
        </authorList>
    </citation>
    <scope>NUCLEOTIDE SEQUENCE [LARGE SCALE GENOMIC DNA]</scope>
    <source>
        <strain evidence="2 3">PvP111</strain>
    </source>
</reference>
<keyword evidence="3" id="KW-1185">Reference proteome</keyword>
<dbReference type="EMBL" id="JAFBBK010000001">
    <property type="protein sequence ID" value="MBM7416490.1"/>
    <property type="molecule type" value="Genomic_DNA"/>
</dbReference>
<name>A0ABS2KX20_9NOCA</name>
<keyword evidence="2" id="KW-0378">Hydrolase</keyword>
<organism evidence="2 3">
    <name type="scientific">Rhodococcoides corynebacterioides</name>
    <dbReference type="NCBI Taxonomy" id="53972"/>
    <lineage>
        <taxon>Bacteria</taxon>
        <taxon>Bacillati</taxon>
        <taxon>Actinomycetota</taxon>
        <taxon>Actinomycetes</taxon>
        <taxon>Mycobacteriales</taxon>
        <taxon>Nocardiaceae</taxon>
        <taxon>Rhodococcoides</taxon>
    </lineage>
</organism>
<dbReference type="PANTHER" id="PTHR46623">
    <property type="entry name" value="CARBOXYMETHYLENEBUTENOLIDASE-RELATED"/>
    <property type="match status" value="1"/>
</dbReference>
<dbReference type="EC" id="3.1.1.45" evidence="2"/>
<protein>
    <submittedName>
        <fullName evidence="2">Carboxymethylenebutenolidase</fullName>
        <ecNumber evidence="2">3.1.1.45</ecNumber>
    </submittedName>
</protein>
<sequence length="236" mass="25139">MAITFTTRVPEGPIRGGVVVVQEAFGVTDHIAEVCGRFASAGWIAVAPHLFHRAGDPVVSYDDMSTAMDLIGALKAEEIDQDVDAAFDELAGYGYGPSGCAIVGFCMGGTVAFETAVRRPLGAAATFYGGGIREGRFGYPPLLDGATALRTPWHGFFGDLDTGIPVDDVDALNAAVTEAQVDTRIARYPDAEHGFHCNDRPAVYNERAAYDAWSRTLDWFDLHVDPAGEQVAGPRG</sequence>
<dbReference type="Pfam" id="PF01738">
    <property type="entry name" value="DLH"/>
    <property type="match status" value="1"/>
</dbReference>
<feature type="domain" description="Dienelactone hydrolase" evidence="1">
    <location>
        <begin position="10"/>
        <end position="221"/>
    </location>
</feature>
<evidence type="ECO:0000313" key="3">
    <source>
        <dbReference type="Proteomes" id="UP000703038"/>
    </source>
</evidence>
<proteinExistence type="predicted"/>
<dbReference type="Proteomes" id="UP000703038">
    <property type="component" value="Unassembled WGS sequence"/>
</dbReference>
<dbReference type="PANTHER" id="PTHR46623:SF6">
    <property type="entry name" value="ALPHA_BETA-HYDROLASES SUPERFAMILY PROTEIN"/>
    <property type="match status" value="1"/>
</dbReference>
<dbReference type="InterPro" id="IPR002925">
    <property type="entry name" value="Dienelactn_hydro"/>
</dbReference>
<dbReference type="InterPro" id="IPR051049">
    <property type="entry name" value="Dienelactone_hydrolase-like"/>
</dbReference>
<dbReference type="Gene3D" id="3.40.50.1820">
    <property type="entry name" value="alpha/beta hydrolase"/>
    <property type="match status" value="1"/>
</dbReference>
<dbReference type="SUPFAM" id="SSF53474">
    <property type="entry name" value="alpha/beta-Hydrolases"/>
    <property type="match status" value="1"/>
</dbReference>
<evidence type="ECO:0000313" key="2">
    <source>
        <dbReference type="EMBL" id="MBM7416490.1"/>
    </source>
</evidence>
<dbReference type="InterPro" id="IPR029058">
    <property type="entry name" value="AB_hydrolase_fold"/>
</dbReference>
<evidence type="ECO:0000259" key="1">
    <source>
        <dbReference type="Pfam" id="PF01738"/>
    </source>
</evidence>
<comment type="caution">
    <text evidence="2">The sequence shown here is derived from an EMBL/GenBank/DDBJ whole genome shotgun (WGS) entry which is preliminary data.</text>
</comment>
<dbReference type="GO" id="GO:0008806">
    <property type="term" value="F:carboxymethylenebutenolidase activity"/>
    <property type="evidence" value="ECO:0007669"/>
    <property type="project" value="UniProtKB-EC"/>
</dbReference>